<feature type="domain" description="C2H2-type" evidence="6">
    <location>
        <begin position="52"/>
        <end position="81"/>
    </location>
</feature>
<dbReference type="Gene3D" id="3.30.160.60">
    <property type="entry name" value="Classic Zinc Finger"/>
    <property type="match status" value="1"/>
</dbReference>
<reference evidence="7 8" key="1">
    <citation type="journal article" date="2024" name="Commun. Biol.">
        <title>Comparative genomic analysis of thermophilic fungi reveals convergent evolutionary adaptations and gene losses.</title>
        <authorList>
            <person name="Steindorff A.S."/>
            <person name="Aguilar-Pontes M.V."/>
            <person name="Robinson A.J."/>
            <person name="Andreopoulos B."/>
            <person name="LaButti K."/>
            <person name="Kuo A."/>
            <person name="Mondo S."/>
            <person name="Riley R."/>
            <person name="Otillar R."/>
            <person name="Haridas S."/>
            <person name="Lipzen A."/>
            <person name="Grimwood J."/>
            <person name="Schmutz J."/>
            <person name="Clum A."/>
            <person name="Reid I.D."/>
            <person name="Moisan M.C."/>
            <person name="Butler G."/>
            <person name="Nguyen T.T.M."/>
            <person name="Dewar K."/>
            <person name="Conant G."/>
            <person name="Drula E."/>
            <person name="Henrissat B."/>
            <person name="Hansel C."/>
            <person name="Singer S."/>
            <person name="Hutchinson M.I."/>
            <person name="de Vries R.P."/>
            <person name="Natvig D.O."/>
            <person name="Powell A.J."/>
            <person name="Tsang A."/>
            <person name="Grigoriev I.V."/>
        </authorList>
    </citation>
    <scope>NUCLEOTIDE SEQUENCE [LARGE SCALE GENOMIC DNA]</scope>
    <source>
        <strain evidence="7 8">CBS 494.80</strain>
    </source>
</reference>
<evidence type="ECO:0000256" key="4">
    <source>
        <dbReference type="ARBA" id="ARBA00022833"/>
    </source>
</evidence>
<sequence>MPRSGLDNSDGDVSDGVESRTPTTFGCFDCPDLVFPSRSKLNRHRNTHAKPYRCVAGDCRKSFAQQQGLNRHTQTHHVEPNDPAKSYHCLVDSCKYSTTGLLRKRFTRLDQLKAHMKEKGHYGPHSANDRQKPPNKICVGLTIIAWYEECDGPVDSTERQVETCEFNSLRTKLWHLDESDKVILDNVDNSNPPISSEGFECLVAGCYFSYSPPTKCKLVLFKSKEASRKHSRRAHERLTLELRPISGPQDSGQQSIVSDIASIIAGDGGWEKVSVDMPFPTSDGTPDGYIDQGNAVTPRYPSDTIWVGSCDIQSDDLDPSGAMNYLPFAAEQHDTGLMPRALSIPNTIFSPFPQTESYELALHAANFSLPSYVTPNGHCGVLSGSDFPEYTTLPCDVPRLDLRNSLKHQYG</sequence>
<evidence type="ECO:0000313" key="7">
    <source>
        <dbReference type="EMBL" id="KAL2066959.1"/>
    </source>
</evidence>
<proteinExistence type="predicted"/>
<dbReference type="InterPro" id="IPR050329">
    <property type="entry name" value="GLI_C2H2-zinc-finger"/>
</dbReference>
<dbReference type="Proteomes" id="UP001595075">
    <property type="component" value="Unassembled WGS sequence"/>
</dbReference>
<gene>
    <name evidence="7" type="ORF">VTL71DRAFT_1383</name>
</gene>
<dbReference type="PANTHER" id="PTHR19818:SF159">
    <property type="entry name" value="C2H2-TYPE DOMAIN-CONTAINING PROTEIN"/>
    <property type="match status" value="1"/>
</dbReference>
<protein>
    <recommendedName>
        <fullName evidence="6">C2H2-type domain-containing protein</fullName>
    </recommendedName>
</protein>
<evidence type="ECO:0000256" key="2">
    <source>
        <dbReference type="ARBA" id="ARBA00022737"/>
    </source>
</evidence>
<keyword evidence="4" id="KW-0862">Zinc</keyword>
<name>A0ABR4CAP5_9HELO</name>
<dbReference type="SMART" id="SM00355">
    <property type="entry name" value="ZnF_C2H2"/>
    <property type="match status" value="4"/>
</dbReference>
<accession>A0ABR4CAP5</accession>
<dbReference type="PROSITE" id="PS00028">
    <property type="entry name" value="ZINC_FINGER_C2H2_1"/>
    <property type="match status" value="1"/>
</dbReference>
<dbReference type="EMBL" id="JAZHXI010000010">
    <property type="protein sequence ID" value="KAL2066959.1"/>
    <property type="molecule type" value="Genomic_DNA"/>
</dbReference>
<evidence type="ECO:0000256" key="5">
    <source>
        <dbReference type="PROSITE-ProRule" id="PRU00042"/>
    </source>
</evidence>
<organism evidence="7 8">
    <name type="scientific">Oculimacula yallundae</name>
    <dbReference type="NCBI Taxonomy" id="86028"/>
    <lineage>
        <taxon>Eukaryota</taxon>
        <taxon>Fungi</taxon>
        <taxon>Dikarya</taxon>
        <taxon>Ascomycota</taxon>
        <taxon>Pezizomycotina</taxon>
        <taxon>Leotiomycetes</taxon>
        <taxon>Helotiales</taxon>
        <taxon>Ploettnerulaceae</taxon>
        <taxon>Oculimacula</taxon>
    </lineage>
</organism>
<dbReference type="InterPro" id="IPR013087">
    <property type="entry name" value="Znf_C2H2_type"/>
</dbReference>
<dbReference type="InterPro" id="IPR036236">
    <property type="entry name" value="Znf_C2H2_sf"/>
</dbReference>
<evidence type="ECO:0000259" key="6">
    <source>
        <dbReference type="PROSITE" id="PS50157"/>
    </source>
</evidence>
<evidence type="ECO:0000313" key="8">
    <source>
        <dbReference type="Proteomes" id="UP001595075"/>
    </source>
</evidence>
<keyword evidence="2" id="KW-0677">Repeat</keyword>
<keyword evidence="3 5" id="KW-0863">Zinc-finger</keyword>
<dbReference type="SUPFAM" id="SSF57667">
    <property type="entry name" value="beta-beta-alpha zinc fingers"/>
    <property type="match status" value="1"/>
</dbReference>
<keyword evidence="8" id="KW-1185">Reference proteome</keyword>
<evidence type="ECO:0000256" key="1">
    <source>
        <dbReference type="ARBA" id="ARBA00022723"/>
    </source>
</evidence>
<comment type="caution">
    <text evidence="7">The sequence shown here is derived from an EMBL/GenBank/DDBJ whole genome shotgun (WGS) entry which is preliminary data.</text>
</comment>
<evidence type="ECO:0000256" key="3">
    <source>
        <dbReference type="ARBA" id="ARBA00022771"/>
    </source>
</evidence>
<dbReference type="PANTHER" id="PTHR19818">
    <property type="entry name" value="ZINC FINGER PROTEIN ZIC AND GLI"/>
    <property type="match status" value="1"/>
</dbReference>
<keyword evidence="1" id="KW-0479">Metal-binding</keyword>
<dbReference type="PROSITE" id="PS50157">
    <property type="entry name" value="ZINC_FINGER_C2H2_2"/>
    <property type="match status" value="1"/>
</dbReference>